<keyword evidence="1" id="KW-0732">Signal</keyword>
<proteinExistence type="predicted"/>
<dbReference type="Ensembl" id="ENSSAUT00010002142.1">
    <property type="protein sequence ID" value="ENSSAUP00010002062.1"/>
    <property type="gene ID" value="ENSSAUG00010001022.1"/>
</dbReference>
<evidence type="ECO:0000256" key="1">
    <source>
        <dbReference type="SAM" id="SignalP"/>
    </source>
</evidence>
<dbReference type="Proteomes" id="UP000472265">
    <property type="component" value="Chromosome 1"/>
</dbReference>
<name>A0A671TMP3_SPAAU</name>
<sequence length="62" mass="6942">MKLGLLVVLAVAVLVPSLSEGRTVSRCELKQKLDQAIQLPRRFQRLKERILAIGEINEVSSK</sequence>
<accession>A0A671TMP3</accession>
<feature type="chain" id="PRO_5025693384" evidence="1">
    <location>
        <begin position="22"/>
        <end position="62"/>
    </location>
</feature>
<reference evidence="2" key="1">
    <citation type="submission" date="2021-04" db="EMBL/GenBank/DDBJ databases">
        <authorList>
            <consortium name="Wellcome Sanger Institute Data Sharing"/>
        </authorList>
    </citation>
    <scope>NUCLEOTIDE SEQUENCE [LARGE SCALE GENOMIC DNA]</scope>
</reference>
<dbReference type="AlphaFoldDB" id="A0A671TMP3"/>
<keyword evidence="3" id="KW-1185">Reference proteome</keyword>
<protein>
    <submittedName>
        <fullName evidence="2">Uncharacterized protein</fullName>
    </submittedName>
</protein>
<dbReference type="InParanoid" id="A0A671TMP3"/>
<organism evidence="2 3">
    <name type="scientific">Sparus aurata</name>
    <name type="common">Gilthead sea bream</name>
    <dbReference type="NCBI Taxonomy" id="8175"/>
    <lineage>
        <taxon>Eukaryota</taxon>
        <taxon>Metazoa</taxon>
        <taxon>Chordata</taxon>
        <taxon>Craniata</taxon>
        <taxon>Vertebrata</taxon>
        <taxon>Euteleostomi</taxon>
        <taxon>Actinopterygii</taxon>
        <taxon>Neopterygii</taxon>
        <taxon>Teleostei</taxon>
        <taxon>Neoteleostei</taxon>
        <taxon>Acanthomorphata</taxon>
        <taxon>Eupercaria</taxon>
        <taxon>Spariformes</taxon>
        <taxon>Sparidae</taxon>
        <taxon>Sparus</taxon>
    </lineage>
</organism>
<reference evidence="2" key="2">
    <citation type="submission" date="2025-08" db="UniProtKB">
        <authorList>
            <consortium name="Ensembl"/>
        </authorList>
    </citation>
    <scope>IDENTIFICATION</scope>
</reference>
<evidence type="ECO:0000313" key="2">
    <source>
        <dbReference type="Ensembl" id="ENSSAUP00010002062.1"/>
    </source>
</evidence>
<feature type="signal peptide" evidence="1">
    <location>
        <begin position="1"/>
        <end position="21"/>
    </location>
</feature>
<reference evidence="2" key="3">
    <citation type="submission" date="2025-09" db="UniProtKB">
        <authorList>
            <consortium name="Ensembl"/>
        </authorList>
    </citation>
    <scope>IDENTIFICATION</scope>
</reference>
<dbReference type="OMA" id="GEVHKRW"/>
<evidence type="ECO:0000313" key="3">
    <source>
        <dbReference type="Proteomes" id="UP000472265"/>
    </source>
</evidence>
<dbReference type="GeneTree" id="ENSGT01150000288065"/>